<organism evidence="3 4">
    <name type="scientific">Volvox africanus</name>
    <dbReference type="NCBI Taxonomy" id="51714"/>
    <lineage>
        <taxon>Eukaryota</taxon>
        <taxon>Viridiplantae</taxon>
        <taxon>Chlorophyta</taxon>
        <taxon>core chlorophytes</taxon>
        <taxon>Chlorophyceae</taxon>
        <taxon>CS clade</taxon>
        <taxon>Chlamydomonadales</taxon>
        <taxon>Volvocaceae</taxon>
        <taxon>Volvox</taxon>
    </lineage>
</organism>
<evidence type="ECO:0000256" key="2">
    <source>
        <dbReference type="SAM" id="MobiDB-lite"/>
    </source>
</evidence>
<evidence type="ECO:0000313" key="3">
    <source>
        <dbReference type="EMBL" id="GLI59141.1"/>
    </source>
</evidence>
<dbReference type="InterPro" id="IPR026847">
    <property type="entry name" value="VPS13"/>
</dbReference>
<accession>A0ABQ5RNZ0</accession>
<reference evidence="3 4" key="1">
    <citation type="journal article" date="2023" name="IScience">
        <title>Expanded male sex-determining region conserved during the evolution of homothallism in the green alga Volvox.</title>
        <authorList>
            <person name="Yamamoto K."/>
            <person name="Matsuzaki R."/>
            <person name="Mahakham W."/>
            <person name="Heman W."/>
            <person name="Sekimoto H."/>
            <person name="Kawachi M."/>
            <person name="Minakuchi Y."/>
            <person name="Toyoda A."/>
            <person name="Nozaki H."/>
        </authorList>
    </citation>
    <scope>NUCLEOTIDE SEQUENCE [LARGE SCALE GENOMIC DNA]</scope>
    <source>
        <strain evidence="3 4">NIES-4468</strain>
    </source>
</reference>
<evidence type="ECO:0000256" key="1">
    <source>
        <dbReference type="ARBA" id="ARBA00006545"/>
    </source>
</evidence>
<comment type="caution">
    <text evidence="3">The sequence shown here is derived from an EMBL/GenBank/DDBJ whole genome shotgun (WGS) entry which is preliminary data.</text>
</comment>
<keyword evidence="4" id="KW-1185">Reference proteome</keyword>
<dbReference type="EMBL" id="BSDZ01000003">
    <property type="protein sequence ID" value="GLI59141.1"/>
    <property type="molecule type" value="Genomic_DNA"/>
</dbReference>
<gene>
    <name evidence="3" type="ORF">VaNZ11_000966</name>
</gene>
<name>A0ABQ5RNZ0_9CHLO</name>
<protein>
    <submittedName>
        <fullName evidence="3">Uncharacterized protein</fullName>
    </submittedName>
</protein>
<feature type="region of interest" description="Disordered" evidence="2">
    <location>
        <begin position="284"/>
        <end position="317"/>
    </location>
</feature>
<comment type="similarity">
    <text evidence="1">Belongs to the VPS13 family.</text>
</comment>
<feature type="non-terminal residue" evidence="3">
    <location>
        <position position="470"/>
    </location>
</feature>
<proteinExistence type="inferred from homology"/>
<feature type="compositionally biased region" description="Basic and acidic residues" evidence="2">
    <location>
        <begin position="284"/>
        <end position="294"/>
    </location>
</feature>
<dbReference type="PANTHER" id="PTHR16166">
    <property type="entry name" value="VACUOLAR PROTEIN SORTING-ASSOCIATED PROTEIN VPS13"/>
    <property type="match status" value="1"/>
</dbReference>
<feature type="non-terminal residue" evidence="3">
    <location>
        <position position="1"/>
    </location>
</feature>
<evidence type="ECO:0000313" key="4">
    <source>
        <dbReference type="Proteomes" id="UP001165090"/>
    </source>
</evidence>
<sequence>GGDAAIREMDAQLPEGTILLFRRMAHAMAQSQKPAASTTITTTAAAAAAALTAASSTTDGAQGREQIRTPAAGGSGGGGWVGWLMGGKRPPAAAAPAAAAAATAETGATAPGGSGCCKAGDAAAAAATAPVSATLTPEEWDRLQQLLLQEDVEDVDAPSGDSGAQGDGGDGPYCPSALLEVAVERCSVELDAVRAGVAQPLISASMQAVGIRILRYPTTLGVSLRVGWAGVEAPDGVLLSTGQLSNSNGLNKQPPPAKLSNTGSRYGAAAAGDVATEEVARMRVKEPETQDKGGSRPGTPAIPTRGSAGGNSWGGDDDDEPTCAFMLDFVRHPQDGSADATLSVRLAPSYVTYNPAAVAAVGAFFSTEQHIGFENLQVQAAARLQRLQRVAQVRLRALSQERQRLAVQVVMHAPKVALLDDKGLTYGSNEASLYECFDLGLERVEAAIVGGRFAWPGTRPSLPAALEEVL</sequence>
<dbReference type="PANTHER" id="PTHR16166:SF93">
    <property type="entry name" value="INTERMEMBRANE LIPID TRANSFER PROTEIN VPS13"/>
    <property type="match status" value="1"/>
</dbReference>
<feature type="region of interest" description="Disordered" evidence="2">
    <location>
        <begin position="54"/>
        <end position="76"/>
    </location>
</feature>
<dbReference type="Proteomes" id="UP001165090">
    <property type="component" value="Unassembled WGS sequence"/>
</dbReference>